<evidence type="ECO:0000313" key="1">
    <source>
        <dbReference type="EMBL" id="KAF9687554.1"/>
    </source>
</evidence>
<dbReference type="Proteomes" id="UP000657918">
    <property type="component" value="Unassembled WGS sequence"/>
</dbReference>
<keyword evidence="2" id="KW-1185">Reference proteome</keyword>
<name>A0A835THG7_9ROSI</name>
<protein>
    <submittedName>
        <fullName evidence="1">Uncharacterized protein</fullName>
    </submittedName>
</protein>
<comment type="caution">
    <text evidence="1">The sequence shown here is derived from an EMBL/GenBank/DDBJ whole genome shotgun (WGS) entry which is preliminary data.</text>
</comment>
<evidence type="ECO:0000313" key="2">
    <source>
        <dbReference type="Proteomes" id="UP000657918"/>
    </source>
</evidence>
<organism evidence="1 2">
    <name type="scientific">Salix dunnii</name>
    <dbReference type="NCBI Taxonomy" id="1413687"/>
    <lineage>
        <taxon>Eukaryota</taxon>
        <taxon>Viridiplantae</taxon>
        <taxon>Streptophyta</taxon>
        <taxon>Embryophyta</taxon>
        <taxon>Tracheophyta</taxon>
        <taxon>Spermatophyta</taxon>
        <taxon>Magnoliopsida</taxon>
        <taxon>eudicotyledons</taxon>
        <taxon>Gunneridae</taxon>
        <taxon>Pentapetalae</taxon>
        <taxon>rosids</taxon>
        <taxon>fabids</taxon>
        <taxon>Malpighiales</taxon>
        <taxon>Salicaceae</taxon>
        <taxon>Saliceae</taxon>
        <taxon>Salix</taxon>
    </lineage>
</organism>
<proteinExistence type="predicted"/>
<sequence>MFIEVVAQTVHLLHVCMDANHLSSVFSRFVCLGLFSLLLRGDALVCCSFPTPAASLRIHAYCLAPCFLSYTSSKGMAQLSSLPLISNAYSFAVLPPATLSCDLLDMFSEV</sequence>
<dbReference type="EMBL" id="JADGMS010000002">
    <property type="protein sequence ID" value="KAF9687554.1"/>
    <property type="molecule type" value="Genomic_DNA"/>
</dbReference>
<gene>
    <name evidence="1" type="ORF">SADUNF_Sadunf02G0105500</name>
</gene>
<reference evidence="1 2" key="1">
    <citation type="submission" date="2020-10" db="EMBL/GenBank/DDBJ databases">
        <title>Plant Genome Project.</title>
        <authorList>
            <person name="Zhang R.-G."/>
        </authorList>
    </citation>
    <scope>NUCLEOTIDE SEQUENCE [LARGE SCALE GENOMIC DNA]</scope>
    <source>
        <strain evidence="1">FAFU-HL-1</strain>
        <tissue evidence="1">Leaf</tissue>
    </source>
</reference>
<dbReference type="AlphaFoldDB" id="A0A835THG7"/>
<accession>A0A835THG7</accession>